<dbReference type="GO" id="GO:0016705">
    <property type="term" value="F:oxidoreductase activity, acting on paired donors, with incorporation or reduction of molecular oxygen"/>
    <property type="evidence" value="ECO:0007669"/>
    <property type="project" value="InterPro"/>
</dbReference>
<dbReference type="Gramene" id="KVH90886">
    <property type="protein sequence ID" value="KVH90886"/>
    <property type="gene ID" value="Ccrd_007133"/>
</dbReference>
<keyword evidence="7" id="KW-0503">Monooxygenase</keyword>
<evidence type="ECO:0000256" key="6">
    <source>
        <dbReference type="ARBA" id="ARBA00023004"/>
    </source>
</evidence>
<organism evidence="10 11">
    <name type="scientific">Cynara cardunculus var. scolymus</name>
    <name type="common">Globe artichoke</name>
    <name type="synonym">Cynara scolymus</name>
    <dbReference type="NCBI Taxonomy" id="59895"/>
    <lineage>
        <taxon>Eukaryota</taxon>
        <taxon>Viridiplantae</taxon>
        <taxon>Streptophyta</taxon>
        <taxon>Embryophyta</taxon>
        <taxon>Tracheophyta</taxon>
        <taxon>Spermatophyta</taxon>
        <taxon>Magnoliopsida</taxon>
        <taxon>eudicotyledons</taxon>
        <taxon>Gunneridae</taxon>
        <taxon>Pentapetalae</taxon>
        <taxon>asterids</taxon>
        <taxon>campanulids</taxon>
        <taxon>Asterales</taxon>
        <taxon>Asteraceae</taxon>
        <taxon>Carduoideae</taxon>
        <taxon>Cardueae</taxon>
        <taxon>Carduinae</taxon>
        <taxon>Cynara</taxon>
    </lineage>
</organism>
<dbReference type="GO" id="GO:0005506">
    <property type="term" value="F:iron ion binding"/>
    <property type="evidence" value="ECO:0007669"/>
    <property type="project" value="InterPro"/>
</dbReference>
<dbReference type="FunFam" id="1.10.630.10:FF:000007">
    <property type="entry name" value="Cytochrome P450 76C4"/>
    <property type="match status" value="1"/>
</dbReference>
<dbReference type="Pfam" id="PF00067">
    <property type="entry name" value="p450"/>
    <property type="match status" value="4"/>
</dbReference>
<evidence type="ECO:0000256" key="1">
    <source>
        <dbReference type="ARBA" id="ARBA00001971"/>
    </source>
</evidence>
<evidence type="ECO:0000313" key="11">
    <source>
        <dbReference type="Proteomes" id="UP000243975"/>
    </source>
</evidence>
<dbReference type="GO" id="GO:0004497">
    <property type="term" value="F:monooxygenase activity"/>
    <property type="evidence" value="ECO:0007669"/>
    <property type="project" value="UniProtKB-KW"/>
</dbReference>
<dbReference type="EMBL" id="LEKV01005088">
    <property type="protein sequence ID" value="KVH90886.1"/>
    <property type="molecule type" value="Genomic_DNA"/>
</dbReference>
<proteinExistence type="inferred from homology"/>
<dbReference type="FunFam" id="1.10.630.10:FF:000026">
    <property type="entry name" value="Cytochrome P450 82C4"/>
    <property type="match status" value="1"/>
</dbReference>
<evidence type="ECO:0000256" key="3">
    <source>
        <dbReference type="ARBA" id="ARBA00022617"/>
    </source>
</evidence>
<gene>
    <name evidence="10" type="ORF">Ccrd_007133</name>
</gene>
<comment type="similarity">
    <text evidence="2">Belongs to the cytochrome P450 family.</text>
</comment>
<evidence type="ECO:0000256" key="9">
    <source>
        <dbReference type="SAM" id="Phobius"/>
    </source>
</evidence>
<dbReference type="PRINTS" id="PR00463">
    <property type="entry name" value="EP450I"/>
</dbReference>
<keyword evidence="11" id="KW-1185">Reference proteome</keyword>
<keyword evidence="9" id="KW-0812">Transmembrane</keyword>
<keyword evidence="9" id="KW-1133">Transmembrane helix</keyword>
<keyword evidence="4 8" id="KW-0479">Metal-binding</keyword>
<dbReference type="Proteomes" id="UP000243975">
    <property type="component" value="Unassembled WGS sequence"/>
</dbReference>
<feature type="binding site" description="axial binding residue" evidence="8">
    <location>
        <position position="1359"/>
    </location>
    <ligand>
        <name>heme</name>
        <dbReference type="ChEBI" id="CHEBI:30413"/>
    </ligand>
    <ligandPart>
        <name>Fe</name>
        <dbReference type="ChEBI" id="CHEBI:18248"/>
    </ligandPart>
</feature>
<keyword evidence="3 8" id="KW-0349">Heme</keyword>
<dbReference type="InterPro" id="IPR017972">
    <property type="entry name" value="Cyt_P450_CS"/>
</dbReference>
<keyword evidence="9" id="KW-0472">Membrane</keyword>
<keyword evidence="5" id="KW-0560">Oxidoreductase</keyword>
<keyword evidence="6 8" id="KW-0408">Iron</keyword>
<evidence type="ECO:0000256" key="5">
    <source>
        <dbReference type="ARBA" id="ARBA00023002"/>
    </source>
</evidence>
<evidence type="ECO:0000256" key="8">
    <source>
        <dbReference type="PIRSR" id="PIRSR602401-1"/>
    </source>
</evidence>
<dbReference type="SUPFAM" id="SSF48264">
    <property type="entry name" value="Cytochrome P450"/>
    <property type="match status" value="3"/>
</dbReference>
<accession>A0A103XHI6</accession>
<dbReference type="InterPro" id="IPR002401">
    <property type="entry name" value="Cyt_P450_E_grp-I"/>
</dbReference>
<evidence type="ECO:0000313" key="10">
    <source>
        <dbReference type="EMBL" id="KVH90886.1"/>
    </source>
</evidence>
<evidence type="ECO:0000256" key="2">
    <source>
        <dbReference type="ARBA" id="ARBA00010617"/>
    </source>
</evidence>
<dbReference type="InterPro" id="IPR001128">
    <property type="entry name" value="Cyt_P450"/>
</dbReference>
<evidence type="ECO:0000256" key="4">
    <source>
        <dbReference type="ARBA" id="ARBA00022723"/>
    </source>
</evidence>
<dbReference type="PANTHER" id="PTHR47951:SF7">
    <property type="entry name" value="FLAVONOID 3',5'-HYDROXYLASE-LIKE ISOFORM X1"/>
    <property type="match status" value="1"/>
</dbReference>
<evidence type="ECO:0000256" key="7">
    <source>
        <dbReference type="ARBA" id="ARBA00023033"/>
    </source>
</evidence>
<comment type="cofactor">
    <cofactor evidence="1 8">
        <name>heme</name>
        <dbReference type="ChEBI" id="CHEBI:30413"/>
    </cofactor>
</comment>
<dbReference type="PROSITE" id="PS00086">
    <property type="entry name" value="CYTOCHROME_P450"/>
    <property type="match status" value="2"/>
</dbReference>
<feature type="non-terminal residue" evidence="10">
    <location>
        <position position="1"/>
    </location>
</feature>
<dbReference type="Gene3D" id="1.10.630.10">
    <property type="entry name" value="Cytochrome P450"/>
    <property type="match status" value="3"/>
</dbReference>
<name>A0A103XHI6_CYNCS</name>
<reference evidence="10 11" key="1">
    <citation type="journal article" date="2016" name="Sci. Rep.">
        <title>The genome sequence of the outbreeding globe artichoke constructed de novo incorporating a phase-aware low-pass sequencing strategy of F1 progeny.</title>
        <authorList>
            <person name="Scaglione D."/>
            <person name="Reyes-Chin-Wo S."/>
            <person name="Acquadro A."/>
            <person name="Froenicke L."/>
            <person name="Portis E."/>
            <person name="Beitel C."/>
            <person name="Tirone M."/>
            <person name="Mauro R."/>
            <person name="Lo Monaco A."/>
            <person name="Mauromicale G."/>
            <person name="Faccioli P."/>
            <person name="Cattivelli L."/>
            <person name="Rieseberg L."/>
            <person name="Michelmore R."/>
            <person name="Lanteri S."/>
        </authorList>
    </citation>
    <scope>NUCLEOTIDE SEQUENCE [LARGE SCALE GENOMIC DNA]</scope>
    <source>
        <strain evidence="10">2C</strain>
    </source>
</reference>
<dbReference type="InterPro" id="IPR036396">
    <property type="entry name" value="Cyt_P450_sf"/>
</dbReference>
<sequence length="1420" mass="160258">MSPQLNSYVSCLWQVMMSHKMKDEISLVVVTISLIFVLAILRYSYTLSNRAPPLPPGPRSFPIVGYLPYLRGGQLHTQITDMARTYGPIFKVWLGAKLFVAVNSPELAKEVVRDHGENFANRFTPIAASISTYGGQDVVWSNNTPTWRKLRKLLVHEVLSSKNLEACRSFRKDEVRKTIKNVYSNMGTTINLNEISFSTEANVLTRMVWENSSDTPSGAEFRMVVSKILEIIGRPNVSDYIPSLACFDLQGVERDITREIKKLDQIFTIIIDDRIKSNSKKPDVAIGHHEAGKKDFLQILLELKDQKAGATSVEITNLDIKALLTVSFIYPSIQILRFVDRMYMYIYHNYDIMIGGTDTTTSLIEWTMAVIMQNHNIMARVQEELTQIVGKNNIVEESHISKLKYLDATIKETLRLHPVFSLIPRSSSQTCIIGGYTIPKGCILVLNAWGIHRDPRYWHNPLDFNPERFLDHDGTDKYDFKGNNLKFIPFGSGRRLCPGVPLAEKMQMYILASLLHSFDWSLPEGENHDLSHTFGIMLKKRNPLMAIPSQRLPNVSLYMVRVICHHFCAHLSYILWLWSTLSTSSNGDGAPPLPPPAHSRLPSISWLSPTWLTLTVQVRLGTKLSIVTDTQELAKAVARDQYEIFANRPLTIFVQEVLSSKNLEAGSSLRRDQFRKTTKNVYSKIGTAIDLNQIFFSKIANVLTSMIRQNSLDKGADSDHLGAELEMVVSKMADLFGRLNHGLNVTFLLGFKAKVSSSRYVQEELVEIVGPNNIMEESHLSKLKYVDATIKETFRLHPVVSLLVRQSPSETSQCRGYIWMDCPNVQKDSTTLWDNPLEFNPQEILGSCMRLPSCIRSTGKGGDHDLSNKFGVTLTKRKPFNEMTSQVNTHVSWLWQVVAINNKHHLTLPLLITISVFILAILWLWSTLSTSSNGDGAPPLPPGPYHLPIIGYLPFLGRNLHTQFTDMARTYGPIFKVRVGTKLSIVISSSELAKAVVRDQDETFANRTLTIAASISTYGGQDIAWSNHNSSWRKLRKIFVQEVLSSKNLEACSSLRRDQVRKTIRNVYSKIGTAIDLNQIFFSTIANVLTSMIWHNSLDKGADYDHLGAELEMVVSEMADLFGRLNAADFFPSLAWFDLQGVERDIRRASKKLDGIITSVINDRIKYNSQNNSDDDADGKKDVLQILLDLKDQKDATSVDITNLDIKALLTDIMVAGPEATTLLIEWTMVEIMKNPKVMKKVQEELAQIVGPNNIVDESHLSRLKYLDATIKETFRLHPVVPLLVPRSPSKTCTVGGYTIPKGCSVFVNVWAIHRDPRYWDNPLEFNPERFLGDEGVNKYDFNGNNLNFFPFGSGRRVCAGIPLAEKSQILILASLLHSFNWSLPEGEELDLSDVFCVTLRKRKPLIAIPSQRFPNMSLY</sequence>
<dbReference type="PANTHER" id="PTHR47951">
    <property type="entry name" value="OS08G0547900 PROTEIN"/>
    <property type="match status" value="1"/>
</dbReference>
<protein>
    <submittedName>
        <fullName evidence="10">Cytochrome P450</fullName>
    </submittedName>
</protein>
<feature type="transmembrane region" description="Helical" evidence="9">
    <location>
        <begin position="25"/>
        <end position="45"/>
    </location>
</feature>
<comment type="caution">
    <text evidence="10">The sequence shown here is derived from an EMBL/GenBank/DDBJ whole genome shotgun (WGS) entry which is preliminary data.</text>
</comment>
<dbReference type="GO" id="GO:0020037">
    <property type="term" value="F:heme binding"/>
    <property type="evidence" value="ECO:0007669"/>
    <property type="project" value="InterPro"/>
</dbReference>
<dbReference type="PRINTS" id="PR00385">
    <property type="entry name" value="P450"/>
</dbReference>